<keyword evidence="3" id="KW-0645">Protease</keyword>
<feature type="transmembrane region" description="Helical" evidence="12">
    <location>
        <begin position="446"/>
        <end position="463"/>
    </location>
</feature>
<keyword evidence="11" id="KW-0802">TPR repeat</keyword>
<protein>
    <submittedName>
        <fullName evidence="14">Peptidase M48 Ste24p</fullName>
    </submittedName>
</protein>
<feature type="transmembrane region" description="Helical" evidence="12">
    <location>
        <begin position="190"/>
        <end position="208"/>
    </location>
</feature>
<evidence type="ECO:0000313" key="15">
    <source>
        <dbReference type="Proteomes" id="UP000009047"/>
    </source>
</evidence>
<dbReference type="KEGG" id="dbr:Deba_2892"/>
<dbReference type="InterPro" id="IPR011990">
    <property type="entry name" value="TPR-like_helical_dom_sf"/>
</dbReference>
<keyword evidence="4 12" id="KW-0812">Transmembrane</keyword>
<feature type="transmembrane region" description="Helical" evidence="12">
    <location>
        <begin position="348"/>
        <end position="368"/>
    </location>
</feature>
<dbReference type="OrthoDB" id="255388at2"/>
<dbReference type="GO" id="GO:0046872">
    <property type="term" value="F:metal ion binding"/>
    <property type="evidence" value="ECO:0007669"/>
    <property type="project" value="UniProtKB-KW"/>
</dbReference>
<keyword evidence="7" id="KW-0862">Zinc</keyword>
<dbReference type="InterPro" id="IPR019734">
    <property type="entry name" value="TPR_rpt"/>
</dbReference>
<dbReference type="Proteomes" id="UP000009047">
    <property type="component" value="Chromosome"/>
</dbReference>
<evidence type="ECO:0000256" key="12">
    <source>
        <dbReference type="SAM" id="Phobius"/>
    </source>
</evidence>
<dbReference type="InterPro" id="IPR001915">
    <property type="entry name" value="Peptidase_M48"/>
</dbReference>
<evidence type="ECO:0000256" key="11">
    <source>
        <dbReference type="PROSITE-ProRule" id="PRU00339"/>
    </source>
</evidence>
<feature type="transmembrane region" description="Helical" evidence="12">
    <location>
        <begin position="299"/>
        <end position="328"/>
    </location>
</feature>
<keyword evidence="9" id="KW-0482">Metalloprotease</keyword>
<evidence type="ECO:0000259" key="13">
    <source>
        <dbReference type="Pfam" id="PF01435"/>
    </source>
</evidence>
<dbReference type="PROSITE" id="PS50005">
    <property type="entry name" value="TPR"/>
    <property type="match status" value="1"/>
</dbReference>
<feature type="domain" description="Peptidase M48" evidence="13">
    <location>
        <begin position="256"/>
        <end position="427"/>
    </location>
</feature>
<feature type="transmembrane region" description="Helical" evidence="12">
    <location>
        <begin position="154"/>
        <end position="178"/>
    </location>
</feature>
<proteinExistence type="predicted"/>
<name>E1QKN6_DESB2</name>
<gene>
    <name evidence="14" type="ordered locus">Deba_2892</name>
</gene>
<evidence type="ECO:0000256" key="9">
    <source>
        <dbReference type="ARBA" id="ARBA00023049"/>
    </source>
</evidence>
<dbReference type="Pfam" id="PF13428">
    <property type="entry name" value="TPR_14"/>
    <property type="match status" value="1"/>
</dbReference>
<evidence type="ECO:0000313" key="14">
    <source>
        <dbReference type="EMBL" id="ADK86245.1"/>
    </source>
</evidence>
<comment type="cofactor">
    <cofactor evidence="1">
        <name>Zn(2+)</name>
        <dbReference type="ChEBI" id="CHEBI:29105"/>
    </cofactor>
</comment>
<dbReference type="HOGENOM" id="CLU_030786_0_0_7"/>
<evidence type="ECO:0000256" key="7">
    <source>
        <dbReference type="ARBA" id="ARBA00022833"/>
    </source>
</evidence>
<evidence type="ECO:0000256" key="1">
    <source>
        <dbReference type="ARBA" id="ARBA00001947"/>
    </source>
</evidence>
<dbReference type="InterPro" id="IPR050083">
    <property type="entry name" value="HtpX_protease"/>
</dbReference>
<dbReference type="PANTHER" id="PTHR43221">
    <property type="entry name" value="PROTEASE HTPX"/>
    <property type="match status" value="1"/>
</dbReference>
<accession>E1QKN6</accession>
<dbReference type="PANTHER" id="PTHR43221:SF2">
    <property type="entry name" value="PROTEASE HTPX HOMOLOG"/>
    <property type="match status" value="1"/>
</dbReference>
<reference evidence="14 15" key="1">
    <citation type="journal article" date="2010" name="Stand. Genomic Sci.">
        <title>Complete genome sequence of Desulfarculus baarsii type strain (2st14).</title>
        <authorList>
            <person name="Sun H."/>
            <person name="Spring S."/>
            <person name="Lapidus A."/>
            <person name="Davenport K."/>
            <person name="Del Rio T.G."/>
            <person name="Tice H."/>
            <person name="Nolan M."/>
            <person name="Copeland A."/>
            <person name="Cheng J.F."/>
            <person name="Lucas S."/>
            <person name="Tapia R."/>
            <person name="Goodwin L."/>
            <person name="Pitluck S."/>
            <person name="Ivanova N."/>
            <person name="Pagani I."/>
            <person name="Mavromatis K."/>
            <person name="Ovchinnikova G."/>
            <person name="Pati A."/>
            <person name="Chen A."/>
            <person name="Palaniappan K."/>
            <person name="Hauser L."/>
            <person name="Chang Y.J."/>
            <person name="Jeffries C.D."/>
            <person name="Detter J.C."/>
            <person name="Han C."/>
            <person name="Rohde M."/>
            <person name="Brambilla E."/>
            <person name="Goker M."/>
            <person name="Woyke T."/>
            <person name="Bristow J."/>
            <person name="Eisen J.A."/>
            <person name="Markowitz V."/>
            <person name="Hugenholtz P."/>
            <person name="Kyrpides N.C."/>
            <person name="Klenk H.P."/>
            <person name="Land M."/>
        </authorList>
    </citation>
    <scope>NUCLEOTIDE SEQUENCE [LARGE SCALE GENOMIC DNA]</scope>
    <source>
        <strain evidence="15">ATCC 33931 / DSM 2075 / LMG 7858 / VKM B-1802 / 2st14</strain>
    </source>
</reference>
<feature type="repeat" description="TPR" evidence="11">
    <location>
        <begin position="492"/>
        <end position="525"/>
    </location>
</feature>
<keyword evidence="10 12" id="KW-0472">Membrane</keyword>
<evidence type="ECO:0000256" key="6">
    <source>
        <dbReference type="ARBA" id="ARBA00022801"/>
    </source>
</evidence>
<organism evidence="14 15">
    <name type="scientific">Desulfarculus baarsii (strain ATCC 33931 / DSM 2075 / LMG 7858 / VKM B-1802 / 2st14)</name>
    <dbReference type="NCBI Taxonomy" id="644282"/>
    <lineage>
        <taxon>Bacteria</taxon>
        <taxon>Pseudomonadati</taxon>
        <taxon>Thermodesulfobacteriota</taxon>
        <taxon>Desulfarculia</taxon>
        <taxon>Desulfarculales</taxon>
        <taxon>Desulfarculaceae</taxon>
        <taxon>Desulfarculus</taxon>
    </lineage>
</organism>
<evidence type="ECO:0000256" key="5">
    <source>
        <dbReference type="ARBA" id="ARBA00022723"/>
    </source>
</evidence>
<dbReference type="GO" id="GO:0004222">
    <property type="term" value="F:metalloendopeptidase activity"/>
    <property type="evidence" value="ECO:0007669"/>
    <property type="project" value="InterPro"/>
</dbReference>
<feature type="transmembrane region" description="Helical" evidence="12">
    <location>
        <begin position="104"/>
        <end position="130"/>
    </location>
</feature>
<sequence length="619" mass="68177">MFFAQIVAFILVMVLFEAYQPGVAGLRPLDSVFGSLAALCCLWAAGQLAVRRLLERLAGADPPTDPARATRRLESLLHGGAIACFVLMITALDLKAQLMAVPALAQWQTLSGLCAAGIYLCCLVVVWWTMQPLEARVFYRDLGRWAHVRAQARFVAPVLFPWLIAVAVQDLALALWPAADGWLRTAWGDLAFLSLLMILMSLLFPPLVRRWWGCRPLPEGPTRDVAARTLRRLGVSVAEIVDWPILEGRVLTAGILGLAPGLRYLLVTKALAQALDETEIAAVTAHEAGHVRHRHMLAYILFFLGFFLAIFALTGSFNLLMGWLVYLLSAFDWGMAALSTPAQEANPLTLLLALPLVIFLALYVRFGMGFFMRHFERQADFFSLEAMGSAEPLIGALERIASLSGNIRDVPSWHHFSVAQRVEALRQAQAEPRLIAAHGRMLRRALVIYALCLGLLVGAGLAADHSGAGSALQEAVITRLLEERAALRPDDAGVRLELGLLRYQQGDERRALGDLRMAVDLDPDNAEALNSLAWLLVTAKEESLRRPERALVLAEKAVRLRPEPHIWDTLAEAYLANGRPDQAEAAAAAALAAGPKEQRAYFEEQYQRFKRAAQEAKSR</sequence>
<evidence type="ECO:0000256" key="3">
    <source>
        <dbReference type="ARBA" id="ARBA00022670"/>
    </source>
</evidence>
<feature type="transmembrane region" description="Helical" evidence="12">
    <location>
        <begin position="32"/>
        <end position="54"/>
    </location>
</feature>
<keyword evidence="2" id="KW-1003">Cell membrane</keyword>
<dbReference type="AlphaFoldDB" id="E1QKN6"/>
<dbReference type="eggNOG" id="COG0501">
    <property type="taxonomic scope" value="Bacteria"/>
</dbReference>
<evidence type="ECO:0000256" key="8">
    <source>
        <dbReference type="ARBA" id="ARBA00022989"/>
    </source>
</evidence>
<dbReference type="Gene3D" id="1.25.40.10">
    <property type="entry name" value="Tetratricopeptide repeat domain"/>
    <property type="match status" value="2"/>
</dbReference>
<evidence type="ECO:0000256" key="10">
    <source>
        <dbReference type="ARBA" id="ARBA00023136"/>
    </source>
</evidence>
<dbReference type="SMART" id="SM00028">
    <property type="entry name" value="TPR"/>
    <property type="match status" value="2"/>
</dbReference>
<keyword evidence="5" id="KW-0479">Metal-binding</keyword>
<keyword evidence="6" id="KW-0378">Hydrolase</keyword>
<dbReference type="SUPFAM" id="SSF48452">
    <property type="entry name" value="TPR-like"/>
    <property type="match status" value="1"/>
</dbReference>
<keyword evidence="15" id="KW-1185">Reference proteome</keyword>
<dbReference type="eggNOG" id="COG0457">
    <property type="taxonomic scope" value="Bacteria"/>
</dbReference>
<dbReference type="CDD" id="cd07345">
    <property type="entry name" value="M48A_Ste24p-like"/>
    <property type="match status" value="1"/>
</dbReference>
<dbReference type="Gene3D" id="3.30.2010.10">
    <property type="entry name" value="Metalloproteases ('zincins'), catalytic domain"/>
    <property type="match status" value="1"/>
</dbReference>
<evidence type="ECO:0000256" key="2">
    <source>
        <dbReference type="ARBA" id="ARBA00022475"/>
    </source>
</evidence>
<dbReference type="GO" id="GO:0006508">
    <property type="term" value="P:proteolysis"/>
    <property type="evidence" value="ECO:0007669"/>
    <property type="project" value="UniProtKB-KW"/>
</dbReference>
<evidence type="ECO:0000256" key="4">
    <source>
        <dbReference type="ARBA" id="ARBA00022692"/>
    </source>
</evidence>
<dbReference type="EMBL" id="CP002085">
    <property type="protein sequence ID" value="ADK86245.1"/>
    <property type="molecule type" value="Genomic_DNA"/>
</dbReference>
<dbReference type="RefSeq" id="WP_013259683.1">
    <property type="nucleotide sequence ID" value="NC_014365.1"/>
</dbReference>
<keyword evidence="8 12" id="KW-1133">Transmembrane helix</keyword>
<dbReference type="STRING" id="644282.Deba_2892"/>
<feature type="transmembrane region" description="Helical" evidence="12">
    <location>
        <begin position="75"/>
        <end position="92"/>
    </location>
</feature>
<dbReference type="Pfam" id="PF01435">
    <property type="entry name" value="Peptidase_M48"/>
    <property type="match status" value="1"/>
</dbReference>